<dbReference type="EMBL" id="MGFM01000028">
    <property type="protein sequence ID" value="OGM05689.1"/>
    <property type="molecule type" value="Genomic_DNA"/>
</dbReference>
<evidence type="ECO:0000313" key="1">
    <source>
        <dbReference type="EMBL" id="OGM05689.1"/>
    </source>
</evidence>
<gene>
    <name evidence="1" type="ORF">A2125_00190</name>
</gene>
<evidence type="ECO:0000313" key="2">
    <source>
        <dbReference type="Proteomes" id="UP000178812"/>
    </source>
</evidence>
<dbReference type="Proteomes" id="UP000178812">
    <property type="component" value="Unassembled WGS sequence"/>
</dbReference>
<comment type="caution">
    <text evidence="1">The sequence shown here is derived from an EMBL/GenBank/DDBJ whole genome shotgun (WGS) entry which is preliminary data.</text>
</comment>
<name>A0A1F7WT72_9BACT</name>
<proteinExistence type="predicted"/>
<sequence>MSAHPVFFLFPLKLRFASLDYIPTILPFHYPFPEKTQLGSIYLLLAQPYIGMLPHKEYSKNLNKACLEVKFKSWIYEVSIPTESDMPEFYSI</sequence>
<protein>
    <submittedName>
        <fullName evidence="1">Uncharacterized protein</fullName>
    </submittedName>
</protein>
<dbReference type="AlphaFoldDB" id="A0A1F7WT72"/>
<organism evidence="1 2">
    <name type="scientific">Candidatus Woesebacteria bacterium GWB1_43_5</name>
    <dbReference type="NCBI Taxonomy" id="1802474"/>
    <lineage>
        <taxon>Bacteria</taxon>
        <taxon>Candidatus Woeseibacteriota</taxon>
    </lineage>
</organism>
<reference evidence="1 2" key="1">
    <citation type="journal article" date="2016" name="Nat. Commun.">
        <title>Thousands of microbial genomes shed light on interconnected biogeochemical processes in an aquifer system.</title>
        <authorList>
            <person name="Anantharaman K."/>
            <person name="Brown C.T."/>
            <person name="Hug L.A."/>
            <person name="Sharon I."/>
            <person name="Castelle C.J."/>
            <person name="Probst A.J."/>
            <person name="Thomas B.C."/>
            <person name="Singh A."/>
            <person name="Wilkins M.J."/>
            <person name="Karaoz U."/>
            <person name="Brodie E.L."/>
            <person name="Williams K.H."/>
            <person name="Hubbard S.S."/>
            <person name="Banfield J.F."/>
        </authorList>
    </citation>
    <scope>NUCLEOTIDE SEQUENCE [LARGE SCALE GENOMIC DNA]</scope>
</reference>
<accession>A0A1F7WT72</accession>